<gene>
    <name evidence="1" type="ORF">EUA04_11675</name>
</gene>
<dbReference type="Proteomes" id="UP000294952">
    <property type="component" value="Unassembled WGS sequence"/>
</dbReference>
<sequence length="69" mass="7855">MSLFPAKRPDGLNDLFARLFVVQQPGFTQDVPRLDNEVVTWTSAVCAPQHLNRRKPDSINKQAPAKFFE</sequence>
<name>A0A4R5X9T2_9MYCO</name>
<protein>
    <submittedName>
        <fullName evidence="1">Uncharacterized protein</fullName>
    </submittedName>
</protein>
<dbReference type="RefSeq" id="WP_133413717.1">
    <property type="nucleotide sequence ID" value="NZ_SDLP01000002.1"/>
</dbReference>
<reference evidence="1 2" key="1">
    <citation type="submission" date="2019-01" db="EMBL/GenBank/DDBJ databases">
        <title>High-quality-draft genome sequences of five non-tuberculosis mycobacteriaceae isolated from a nosocomial environment.</title>
        <authorList>
            <person name="Tiago I."/>
            <person name="Alarico S."/>
            <person name="Pereira S.G."/>
            <person name="Coelho C."/>
            <person name="Maranha A."/>
            <person name="Empadinhas N."/>
        </authorList>
    </citation>
    <scope>NUCLEOTIDE SEQUENCE [LARGE SCALE GENOMIC DNA]</scope>
    <source>
        <strain evidence="1 2">22DIII</strain>
    </source>
</reference>
<dbReference type="AlphaFoldDB" id="A0A4R5X9T2"/>
<organism evidence="1 2">
    <name type="scientific">Mycolicibacterium obuense</name>
    <dbReference type="NCBI Taxonomy" id="1807"/>
    <lineage>
        <taxon>Bacteria</taxon>
        <taxon>Bacillati</taxon>
        <taxon>Actinomycetota</taxon>
        <taxon>Actinomycetes</taxon>
        <taxon>Mycobacteriales</taxon>
        <taxon>Mycobacteriaceae</taxon>
        <taxon>Mycolicibacterium</taxon>
    </lineage>
</organism>
<comment type="caution">
    <text evidence="1">The sequence shown here is derived from an EMBL/GenBank/DDBJ whole genome shotgun (WGS) entry which is preliminary data.</text>
</comment>
<accession>A0A4R5X9T2</accession>
<dbReference type="EMBL" id="SDLP01000002">
    <property type="protein sequence ID" value="TDL10535.1"/>
    <property type="molecule type" value="Genomic_DNA"/>
</dbReference>
<evidence type="ECO:0000313" key="1">
    <source>
        <dbReference type="EMBL" id="TDL10535.1"/>
    </source>
</evidence>
<proteinExistence type="predicted"/>
<evidence type="ECO:0000313" key="2">
    <source>
        <dbReference type="Proteomes" id="UP000294952"/>
    </source>
</evidence>